<name>A0A1Y4QFQ7_9FIRM</name>
<protein>
    <submittedName>
        <fullName evidence="3">ISL3 family transposase</fullName>
    </submittedName>
</protein>
<dbReference type="PANTHER" id="PTHR33498">
    <property type="entry name" value="TRANSPOSASE FOR INSERTION SEQUENCE ELEMENT IS1557"/>
    <property type="match status" value="1"/>
</dbReference>
<evidence type="ECO:0000313" key="5">
    <source>
        <dbReference type="EMBL" id="OUQ06208.1"/>
    </source>
</evidence>
<organism evidence="3 6">
    <name type="scientific">Thomasclavelia spiroformis</name>
    <dbReference type="NCBI Taxonomy" id="29348"/>
    <lineage>
        <taxon>Bacteria</taxon>
        <taxon>Bacillati</taxon>
        <taxon>Bacillota</taxon>
        <taxon>Erysipelotrichia</taxon>
        <taxon>Erysipelotrichales</taxon>
        <taxon>Coprobacillaceae</taxon>
        <taxon>Thomasclavelia</taxon>
    </lineage>
</organism>
<comment type="caution">
    <text evidence="3">The sequence shown here is derived from an EMBL/GenBank/DDBJ whole genome shotgun (WGS) entry which is preliminary data.</text>
</comment>
<evidence type="ECO:0000259" key="2">
    <source>
        <dbReference type="Pfam" id="PF01610"/>
    </source>
</evidence>
<evidence type="ECO:0000313" key="3">
    <source>
        <dbReference type="EMBL" id="OUQ04109.1"/>
    </source>
</evidence>
<evidence type="ECO:0000256" key="1">
    <source>
        <dbReference type="SAM" id="MobiDB-lite"/>
    </source>
</evidence>
<feature type="region of interest" description="Disordered" evidence="1">
    <location>
        <begin position="427"/>
        <end position="451"/>
    </location>
</feature>
<dbReference type="EMBL" id="NFLB01000002">
    <property type="protein sequence ID" value="OUQ06208.1"/>
    <property type="molecule type" value="Genomic_DNA"/>
</dbReference>
<dbReference type="RefSeq" id="WP_087254786.1">
    <property type="nucleotide sequence ID" value="NZ_NFLB01000002.1"/>
</dbReference>
<dbReference type="NCBIfam" id="NF033550">
    <property type="entry name" value="transpos_ISL3"/>
    <property type="match status" value="1"/>
</dbReference>
<sequence>MNNELLTLFDIKDDIVESFTIDNIDTYYEINIRFKPSVVCCPHCGSIHFISKGTQKKRLVSTPINDQPVKIITHLKRYKCLDCTSYFSDTNPIAYENWSFTKVAIISILNKLKPYNATYASIARMFGVSTTRIIDVFDAFVRIKRHNLPKVLLIDEFHFSRHTKYKYPAILMNFENNLIIDIIESRTHDIMSDYFFKINLEERKKVEYICTDMSFIFKPLLKTYFPNSTLLVDHFHVTKFVNDQLNNTRKRVMRKYASNKKSLEYRLLKHRYKLLLKSRNDIDLEIFKYDNILEHYATENIILEQLLNCDEELRQAYNAKEEYLIFDQVTQKEINNCNNKRMELTSLIKRFRHTQVEESIKVAETLNNWKEEILNSFIWINNRRISNGPIEGKNNYIKKILSNANGMVNFKRARNRILYSQNKYETYSTKEHKDKIKRPSNPRGTYKKNKK</sequence>
<evidence type="ECO:0000313" key="4">
    <source>
        <dbReference type="EMBL" id="OUQ04569.1"/>
    </source>
</evidence>
<evidence type="ECO:0000313" key="6">
    <source>
        <dbReference type="Proteomes" id="UP000196258"/>
    </source>
</evidence>
<dbReference type="PANTHER" id="PTHR33498:SF1">
    <property type="entry name" value="TRANSPOSASE FOR INSERTION SEQUENCE ELEMENT IS1557"/>
    <property type="match status" value="1"/>
</dbReference>
<gene>
    <name evidence="5" type="ORF">B5E91_02755</name>
    <name evidence="4" type="ORF">B5E91_09240</name>
    <name evidence="3" type="ORF">B5E91_11355</name>
</gene>
<reference evidence="3" key="2">
    <citation type="journal article" date="2018" name="BMC Genomics">
        <title>Whole genome sequencing and function prediction of 133 gut anaerobes isolated from chicken caecum in pure cultures.</title>
        <authorList>
            <person name="Medvecky M."/>
            <person name="Cejkova D."/>
            <person name="Polansky O."/>
            <person name="Karasova D."/>
            <person name="Kubasova T."/>
            <person name="Cizek A."/>
            <person name="Rychlik I."/>
        </authorList>
    </citation>
    <scope>NUCLEOTIDE SEQUENCE</scope>
    <source>
        <strain evidence="3">An149</strain>
    </source>
</reference>
<proteinExistence type="predicted"/>
<dbReference type="InterPro" id="IPR002560">
    <property type="entry name" value="Transposase_DDE"/>
</dbReference>
<dbReference type="EMBL" id="NFLB01000010">
    <property type="protein sequence ID" value="OUQ04569.1"/>
    <property type="molecule type" value="Genomic_DNA"/>
</dbReference>
<dbReference type="AlphaFoldDB" id="A0A1Y4QFQ7"/>
<dbReference type="EMBL" id="NFLB01000014">
    <property type="protein sequence ID" value="OUQ04109.1"/>
    <property type="molecule type" value="Genomic_DNA"/>
</dbReference>
<feature type="domain" description="Transposase IS204/IS1001/IS1096/IS1165 DDE" evidence="2">
    <location>
        <begin position="153"/>
        <end position="417"/>
    </location>
</feature>
<dbReference type="InterPro" id="IPR047951">
    <property type="entry name" value="Transpos_ISL3"/>
</dbReference>
<reference evidence="6" key="1">
    <citation type="submission" date="2017-04" db="EMBL/GenBank/DDBJ databases">
        <title>Function of individual gut microbiota members based on whole genome sequencing of pure cultures obtained from chicken caecum.</title>
        <authorList>
            <person name="Medvecky M."/>
            <person name="Cejkova D."/>
            <person name="Polansky O."/>
            <person name="Karasova D."/>
            <person name="Kubasova T."/>
            <person name="Cizek A."/>
            <person name="Rychlik I."/>
        </authorList>
    </citation>
    <scope>NUCLEOTIDE SEQUENCE [LARGE SCALE GENOMIC DNA]</scope>
    <source>
        <strain evidence="6">An149</strain>
    </source>
</reference>
<dbReference type="Pfam" id="PF01610">
    <property type="entry name" value="DDE_Tnp_ISL3"/>
    <property type="match status" value="1"/>
</dbReference>
<feature type="compositionally biased region" description="Basic residues" evidence="1">
    <location>
        <begin position="435"/>
        <end position="451"/>
    </location>
</feature>
<dbReference type="Proteomes" id="UP000196258">
    <property type="component" value="Unassembled WGS sequence"/>
</dbReference>
<accession>A0A1Y4QFQ7</accession>